<feature type="region of interest" description="Disordered" evidence="1">
    <location>
        <begin position="28"/>
        <end position="50"/>
    </location>
</feature>
<evidence type="ECO:0000313" key="4">
    <source>
        <dbReference type="Proteomes" id="UP000256899"/>
    </source>
</evidence>
<sequence length="402" mass="45305">MNSKVWLAISLLLAIILYWQYQAATPQTASGDRHSANHSTNQTNSQLESQNKSTHWADSFSLQAQASQNSQTQANPLTDNINDAQSSLDDDEATEASAIKRCPFAEFTDQEHQLLDSQLTAFFNEGYAVDDIELRKLGYIFSADSGASNHHKRLFFSDYLQDNPNDSIAVHQLLKACLQLPHDKGCGEQLDTLVAQSDNDNGYLWLQLATNKLVQRKPSQFIRYLEIAASKSRFDNYYFNYVDLFLSTSIGRIDIAYTKLRNTADELASAQLNNLSYLVDFCTGNLNKYQDSCLRLAKSLDGNSKNVDLQSFGSGLLKEIYRTLDDDEALAEQTALDQQRYSELYNQDWVNAQSLMQYDQELMVTWLENGKLFGEQAAVSALLSEAKLKSINPDYLPCPLNQ</sequence>
<evidence type="ECO:0000256" key="1">
    <source>
        <dbReference type="SAM" id="MobiDB-lite"/>
    </source>
</evidence>
<keyword evidence="4" id="KW-1185">Reference proteome</keyword>
<dbReference type="RefSeq" id="WP_116017613.1">
    <property type="nucleotide sequence ID" value="NZ_QUOT01000001.1"/>
</dbReference>
<feature type="compositionally biased region" description="Low complexity" evidence="1">
    <location>
        <begin position="64"/>
        <end position="75"/>
    </location>
</feature>
<feature type="chain" id="PRO_5017780606" evidence="2">
    <location>
        <begin position="24"/>
        <end position="402"/>
    </location>
</feature>
<protein>
    <submittedName>
        <fullName evidence="3">Uncharacterized protein</fullName>
    </submittedName>
</protein>
<feature type="compositionally biased region" description="Polar residues" evidence="1">
    <location>
        <begin position="76"/>
        <end position="87"/>
    </location>
</feature>
<organism evidence="3 4">
    <name type="scientific">Thalassotalea euphylliae</name>
    <dbReference type="NCBI Taxonomy" id="1655234"/>
    <lineage>
        <taxon>Bacteria</taxon>
        <taxon>Pseudomonadati</taxon>
        <taxon>Pseudomonadota</taxon>
        <taxon>Gammaproteobacteria</taxon>
        <taxon>Alteromonadales</taxon>
        <taxon>Colwelliaceae</taxon>
        <taxon>Thalassotalea</taxon>
    </lineage>
</organism>
<dbReference type="AlphaFoldDB" id="A0A3E0U6N2"/>
<feature type="region of interest" description="Disordered" evidence="1">
    <location>
        <begin position="64"/>
        <end position="92"/>
    </location>
</feature>
<evidence type="ECO:0000256" key="2">
    <source>
        <dbReference type="SAM" id="SignalP"/>
    </source>
</evidence>
<proteinExistence type="predicted"/>
<accession>A0A3E0U6N2</accession>
<dbReference type="EMBL" id="QUOT01000001">
    <property type="protein sequence ID" value="REL32213.1"/>
    <property type="molecule type" value="Genomic_DNA"/>
</dbReference>
<reference evidence="4" key="1">
    <citation type="submission" date="2018-08" db="EMBL/GenBank/DDBJ databases">
        <title>Thalassotalea euphylliae genome.</title>
        <authorList>
            <person name="Summers S."/>
            <person name="Rice S.A."/>
            <person name="Freckelton M.L."/>
            <person name="Nedved B.T."/>
            <person name="Hadfield M.G."/>
        </authorList>
    </citation>
    <scope>NUCLEOTIDE SEQUENCE [LARGE SCALE GENOMIC DNA]</scope>
    <source>
        <strain evidence="4">H3</strain>
    </source>
</reference>
<evidence type="ECO:0000313" key="3">
    <source>
        <dbReference type="EMBL" id="REL32213.1"/>
    </source>
</evidence>
<comment type="caution">
    <text evidence="3">The sequence shown here is derived from an EMBL/GenBank/DDBJ whole genome shotgun (WGS) entry which is preliminary data.</text>
</comment>
<feature type="signal peptide" evidence="2">
    <location>
        <begin position="1"/>
        <end position="23"/>
    </location>
</feature>
<gene>
    <name evidence="3" type="ORF">DXX94_16635</name>
</gene>
<feature type="compositionally biased region" description="Polar residues" evidence="1">
    <location>
        <begin position="37"/>
        <end position="50"/>
    </location>
</feature>
<name>A0A3E0U6N2_9GAMM</name>
<dbReference type="Proteomes" id="UP000256899">
    <property type="component" value="Unassembled WGS sequence"/>
</dbReference>
<keyword evidence="2" id="KW-0732">Signal</keyword>